<sequence>MEKQKNVVEIHDLWLSFKNPANPKEINKVIRGASLKLKQGEILALIGESGSGKSVITSTLYGLTGDNSIIEKGTIIVDGHEVQDFSNKKWELSKLRGTTISAVFQNPMTTLTPTMKVGKQIMEGMLVNKLVKNKKEAKAKAIEYLKKTKINNPELVMDMYPHQMSGGMKQRVVIASIIACQPKILILDEPTTALDPTVQAQILDIINDLTKEYNISVIFITHDLGVVASIADRIAIMYAGQIVEYGTSDEVLWNSQHPYTWGLLLSTPDINQGERLETIPGSAPANLNNIVGDAFAPRNEWAIGIDFEKEPPLFKISETHYAKTWLLDKRAPKINVPKIILERRAAFKKEKRGKDGNNNKK</sequence>
<dbReference type="RefSeq" id="WP_131598497.1">
    <property type="nucleotide sequence ID" value="NZ_CBDBYK010000001.1"/>
</dbReference>
<dbReference type="Gene3D" id="3.40.50.300">
    <property type="entry name" value="P-loop containing nucleotide triphosphate hydrolases"/>
    <property type="match status" value="1"/>
</dbReference>
<gene>
    <name evidence="9" type="ORF">C4B24_01065</name>
</gene>
<feature type="domain" description="ABC transporter" evidence="8">
    <location>
        <begin position="8"/>
        <end position="264"/>
    </location>
</feature>
<dbReference type="NCBIfam" id="TIGR01727">
    <property type="entry name" value="oligo_HPY"/>
    <property type="match status" value="1"/>
</dbReference>
<reference evidence="9 10" key="1">
    <citation type="submission" date="2018-02" db="EMBL/GenBank/DDBJ databases">
        <title>Mycoplasma marinum and Mycoplasma todarodis sp. nov., moderately halophilic and psychrotolerant mycoplasmas isolated from cephalopods.</title>
        <authorList>
            <person name="Viver T."/>
        </authorList>
    </citation>
    <scope>NUCLEOTIDE SEQUENCE [LARGE SCALE GENOMIC DNA]</scope>
    <source>
        <strain evidence="9 10">PE</strain>
    </source>
</reference>
<keyword evidence="3" id="KW-0813">Transport</keyword>
<evidence type="ECO:0000256" key="2">
    <source>
        <dbReference type="ARBA" id="ARBA00005417"/>
    </source>
</evidence>
<dbReference type="SMART" id="SM00382">
    <property type="entry name" value="AAA"/>
    <property type="match status" value="1"/>
</dbReference>
<keyword evidence="10" id="KW-1185">Reference proteome</keyword>
<dbReference type="GO" id="GO:0015833">
    <property type="term" value="P:peptide transport"/>
    <property type="evidence" value="ECO:0007669"/>
    <property type="project" value="InterPro"/>
</dbReference>
<dbReference type="InterPro" id="IPR017871">
    <property type="entry name" value="ABC_transporter-like_CS"/>
</dbReference>
<dbReference type="Proteomes" id="UP000294192">
    <property type="component" value="Unassembled WGS sequence"/>
</dbReference>
<evidence type="ECO:0000256" key="1">
    <source>
        <dbReference type="ARBA" id="ARBA00004202"/>
    </source>
</evidence>
<dbReference type="PROSITE" id="PS50893">
    <property type="entry name" value="ABC_TRANSPORTER_2"/>
    <property type="match status" value="1"/>
</dbReference>
<dbReference type="CDD" id="cd03257">
    <property type="entry name" value="ABC_NikE_OppD_transporters"/>
    <property type="match status" value="1"/>
</dbReference>
<dbReference type="PANTHER" id="PTHR43297:SF2">
    <property type="entry name" value="DIPEPTIDE TRANSPORT ATP-BINDING PROTEIN DPPD"/>
    <property type="match status" value="1"/>
</dbReference>
<dbReference type="AlphaFoldDB" id="A0A4R0XMG6"/>
<evidence type="ECO:0000313" key="9">
    <source>
        <dbReference type="EMBL" id="TCG11727.1"/>
    </source>
</evidence>
<dbReference type="InterPro" id="IPR013563">
    <property type="entry name" value="Oligopep_ABC_C"/>
</dbReference>
<proteinExistence type="inferred from homology"/>
<name>A0A4R0XMG6_9MOLU</name>
<accession>A0A4R0XMG6</accession>
<evidence type="ECO:0000256" key="7">
    <source>
        <dbReference type="ARBA" id="ARBA00023136"/>
    </source>
</evidence>
<keyword evidence="7" id="KW-0472">Membrane</keyword>
<dbReference type="Pfam" id="PF08352">
    <property type="entry name" value="oligo_HPY"/>
    <property type="match status" value="1"/>
</dbReference>
<evidence type="ECO:0000256" key="4">
    <source>
        <dbReference type="ARBA" id="ARBA00022475"/>
    </source>
</evidence>
<dbReference type="InterPro" id="IPR050388">
    <property type="entry name" value="ABC_Ni/Peptide_Import"/>
</dbReference>
<evidence type="ECO:0000256" key="6">
    <source>
        <dbReference type="ARBA" id="ARBA00022840"/>
    </source>
</evidence>
<dbReference type="EMBL" id="PSZO01000003">
    <property type="protein sequence ID" value="TCG11727.1"/>
    <property type="molecule type" value="Genomic_DNA"/>
</dbReference>
<evidence type="ECO:0000313" key="10">
    <source>
        <dbReference type="Proteomes" id="UP000294192"/>
    </source>
</evidence>
<dbReference type="SUPFAM" id="SSF52540">
    <property type="entry name" value="P-loop containing nucleoside triphosphate hydrolases"/>
    <property type="match status" value="1"/>
</dbReference>
<evidence type="ECO:0000256" key="5">
    <source>
        <dbReference type="ARBA" id="ARBA00022741"/>
    </source>
</evidence>
<evidence type="ECO:0000256" key="3">
    <source>
        <dbReference type="ARBA" id="ARBA00022448"/>
    </source>
</evidence>
<comment type="subcellular location">
    <subcellularLocation>
        <location evidence="1">Cell membrane</location>
        <topology evidence="1">Peripheral membrane protein</topology>
    </subcellularLocation>
</comment>
<dbReference type="GO" id="GO:0005886">
    <property type="term" value="C:plasma membrane"/>
    <property type="evidence" value="ECO:0007669"/>
    <property type="project" value="UniProtKB-SubCell"/>
</dbReference>
<dbReference type="OrthoDB" id="9806285at2"/>
<dbReference type="InterPro" id="IPR003439">
    <property type="entry name" value="ABC_transporter-like_ATP-bd"/>
</dbReference>
<dbReference type="FunFam" id="3.40.50.300:FF:000016">
    <property type="entry name" value="Oligopeptide ABC transporter ATP-binding component"/>
    <property type="match status" value="1"/>
</dbReference>
<comment type="similarity">
    <text evidence="2">Belongs to the ABC transporter superfamily.</text>
</comment>
<dbReference type="GO" id="GO:0005524">
    <property type="term" value="F:ATP binding"/>
    <property type="evidence" value="ECO:0007669"/>
    <property type="project" value="UniProtKB-KW"/>
</dbReference>
<keyword evidence="6 9" id="KW-0067">ATP-binding</keyword>
<dbReference type="PANTHER" id="PTHR43297">
    <property type="entry name" value="OLIGOPEPTIDE TRANSPORT ATP-BINDING PROTEIN APPD"/>
    <property type="match status" value="1"/>
</dbReference>
<evidence type="ECO:0000259" key="8">
    <source>
        <dbReference type="PROSITE" id="PS50893"/>
    </source>
</evidence>
<dbReference type="Pfam" id="PF00005">
    <property type="entry name" value="ABC_tran"/>
    <property type="match status" value="1"/>
</dbReference>
<dbReference type="InterPro" id="IPR027417">
    <property type="entry name" value="P-loop_NTPase"/>
</dbReference>
<organism evidence="9 10">
    <name type="scientific">Mycoplasma marinum</name>
    <dbReference type="NCBI Taxonomy" id="1937190"/>
    <lineage>
        <taxon>Bacteria</taxon>
        <taxon>Bacillati</taxon>
        <taxon>Mycoplasmatota</taxon>
        <taxon>Mollicutes</taxon>
        <taxon>Mycoplasmataceae</taxon>
        <taxon>Mycoplasma</taxon>
    </lineage>
</organism>
<dbReference type="GO" id="GO:0016887">
    <property type="term" value="F:ATP hydrolysis activity"/>
    <property type="evidence" value="ECO:0007669"/>
    <property type="project" value="InterPro"/>
</dbReference>
<keyword evidence="5" id="KW-0547">Nucleotide-binding</keyword>
<dbReference type="PROSITE" id="PS00211">
    <property type="entry name" value="ABC_TRANSPORTER_1"/>
    <property type="match status" value="1"/>
</dbReference>
<dbReference type="InterPro" id="IPR003593">
    <property type="entry name" value="AAA+_ATPase"/>
</dbReference>
<protein>
    <submittedName>
        <fullName evidence="9">Peptide ABC transporter ATP-binding protein</fullName>
    </submittedName>
</protein>
<comment type="caution">
    <text evidence="9">The sequence shown here is derived from an EMBL/GenBank/DDBJ whole genome shotgun (WGS) entry which is preliminary data.</text>
</comment>
<keyword evidence="4" id="KW-1003">Cell membrane</keyword>